<dbReference type="CDD" id="cd01949">
    <property type="entry name" value="GGDEF"/>
    <property type="match status" value="1"/>
</dbReference>
<name>A0ABV2KVG8_9BACI</name>
<dbReference type="SUPFAM" id="SSF55785">
    <property type="entry name" value="PYP-like sensor domain (PAS domain)"/>
    <property type="match status" value="1"/>
</dbReference>
<keyword evidence="1" id="KW-0175">Coiled coil</keyword>
<reference evidence="4 5" key="1">
    <citation type="submission" date="2024-06" db="EMBL/GenBank/DDBJ databases">
        <title>Genomic Encyclopedia of Type Strains, Phase IV (KMG-IV): sequencing the most valuable type-strain genomes for metagenomic binning, comparative biology and taxonomic classification.</title>
        <authorList>
            <person name="Goeker M."/>
        </authorList>
    </citation>
    <scope>NUCLEOTIDE SEQUENCE [LARGE SCALE GENOMIC DNA]</scope>
    <source>
        <strain evidence="4 5">DSM 23520</strain>
    </source>
</reference>
<dbReference type="RefSeq" id="WP_354220149.1">
    <property type="nucleotide sequence ID" value="NZ_JBEPMX010000007.1"/>
</dbReference>
<dbReference type="InterPro" id="IPR029787">
    <property type="entry name" value="Nucleotide_cyclase"/>
</dbReference>
<dbReference type="InterPro" id="IPR035965">
    <property type="entry name" value="PAS-like_dom_sf"/>
</dbReference>
<dbReference type="NCBIfam" id="TIGR00254">
    <property type="entry name" value="GGDEF"/>
    <property type="match status" value="1"/>
</dbReference>
<feature type="coiled-coil region" evidence="1">
    <location>
        <begin position="124"/>
        <end position="161"/>
    </location>
</feature>
<organism evidence="4 5">
    <name type="scientific">Alkalibacillus flavidus</name>
    <dbReference type="NCBI Taxonomy" id="546021"/>
    <lineage>
        <taxon>Bacteria</taxon>
        <taxon>Bacillati</taxon>
        <taxon>Bacillota</taxon>
        <taxon>Bacilli</taxon>
        <taxon>Bacillales</taxon>
        <taxon>Bacillaceae</taxon>
        <taxon>Alkalibacillus</taxon>
    </lineage>
</organism>
<proteinExistence type="predicted"/>
<dbReference type="InterPro" id="IPR043128">
    <property type="entry name" value="Rev_trsase/Diguanyl_cyclase"/>
</dbReference>
<comment type="caution">
    <text evidence="4">The sequence shown here is derived from an EMBL/GenBank/DDBJ whole genome shotgun (WGS) entry which is preliminary data.</text>
</comment>
<sequence>MFSDRIDHATCGILTLDIQGHILKTNQTFTQFIAYTKQQIEGEHIEMLLNNANRFFFHSFIYPKLRTEGTIYEAHMTLTKRDGKEIDIMFNARLFDTDDGQFIDCVILPMEIRIQHEHELRLVNQKLQDTLEEKTELHNALEKKQQELVELNEQLKILASYDPLTNLYNRRVFVDHLSQAIDDFHDNKKTFSLCIIDIDFFKQVNDHYGHGYGDEVLKSLALTMRNFFGDNAIVARFGGEEFVVLIPDTDEDEALAITANLRETIRHETWNEINLTISIGIATMTKDDIADTLMSRADFSLYESKRNGRNRETANVKPDLT</sequence>
<dbReference type="Pfam" id="PF00990">
    <property type="entry name" value="GGDEF"/>
    <property type="match status" value="1"/>
</dbReference>
<dbReference type="NCBIfam" id="TIGR00229">
    <property type="entry name" value="sensory_box"/>
    <property type="match status" value="1"/>
</dbReference>
<keyword evidence="5" id="KW-1185">Reference proteome</keyword>
<evidence type="ECO:0000256" key="1">
    <source>
        <dbReference type="SAM" id="Coils"/>
    </source>
</evidence>
<dbReference type="SUPFAM" id="SSF55073">
    <property type="entry name" value="Nucleotide cyclase"/>
    <property type="match status" value="1"/>
</dbReference>
<dbReference type="PANTHER" id="PTHR45138:SF9">
    <property type="entry name" value="DIGUANYLATE CYCLASE DGCM-RELATED"/>
    <property type="match status" value="1"/>
</dbReference>
<dbReference type="Gene3D" id="3.30.450.20">
    <property type="entry name" value="PAS domain"/>
    <property type="match status" value="1"/>
</dbReference>
<evidence type="ECO:0000259" key="2">
    <source>
        <dbReference type="PROSITE" id="PS50112"/>
    </source>
</evidence>
<evidence type="ECO:0000259" key="3">
    <source>
        <dbReference type="PROSITE" id="PS50887"/>
    </source>
</evidence>
<dbReference type="CDD" id="cd00130">
    <property type="entry name" value="PAS"/>
    <property type="match status" value="1"/>
</dbReference>
<protein>
    <submittedName>
        <fullName evidence="4">Diguanylate cyclase (GGDEF)-like protein/PAS domain S-box-containing protein</fullName>
    </submittedName>
</protein>
<accession>A0ABV2KVG8</accession>
<dbReference type="InterPro" id="IPR000160">
    <property type="entry name" value="GGDEF_dom"/>
</dbReference>
<evidence type="ECO:0000313" key="5">
    <source>
        <dbReference type="Proteomes" id="UP001549167"/>
    </source>
</evidence>
<dbReference type="PANTHER" id="PTHR45138">
    <property type="entry name" value="REGULATORY COMPONENTS OF SENSORY TRANSDUCTION SYSTEM"/>
    <property type="match status" value="1"/>
</dbReference>
<dbReference type="PROSITE" id="PS50887">
    <property type="entry name" value="GGDEF"/>
    <property type="match status" value="1"/>
</dbReference>
<dbReference type="Pfam" id="PF13426">
    <property type="entry name" value="PAS_9"/>
    <property type="match status" value="1"/>
</dbReference>
<gene>
    <name evidence="4" type="ORF">ABID56_001680</name>
</gene>
<dbReference type="InterPro" id="IPR000014">
    <property type="entry name" value="PAS"/>
</dbReference>
<dbReference type="EMBL" id="JBEPMX010000007">
    <property type="protein sequence ID" value="MET3683585.1"/>
    <property type="molecule type" value="Genomic_DNA"/>
</dbReference>
<dbReference type="Gene3D" id="3.30.70.270">
    <property type="match status" value="1"/>
</dbReference>
<feature type="domain" description="PAS" evidence="2">
    <location>
        <begin position="1"/>
        <end position="64"/>
    </location>
</feature>
<feature type="domain" description="GGDEF" evidence="3">
    <location>
        <begin position="189"/>
        <end position="317"/>
    </location>
</feature>
<dbReference type="InterPro" id="IPR050469">
    <property type="entry name" value="Diguanylate_Cyclase"/>
</dbReference>
<dbReference type="PROSITE" id="PS50112">
    <property type="entry name" value="PAS"/>
    <property type="match status" value="1"/>
</dbReference>
<dbReference type="SMART" id="SM00267">
    <property type="entry name" value="GGDEF"/>
    <property type="match status" value="1"/>
</dbReference>
<evidence type="ECO:0000313" key="4">
    <source>
        <dbReference type="EMBL" id="MET3683585.1"/>
    </source>
</evidence>
<dbReference type="Proteomes" id="UP001549167">
    <property type="component" value="Unassembled WGS sequence"/>
</dbReference>